<dbReference type="EMBL" id="JAUSVO010000008">
    <property type="protein sequence ID" value="MDQ0440349.1"/>
    <property type="molecule type" value="Genomic_DNA"/>
</dbReference>
<dbReference type="Pfam" id="PF04831">
    <property type="entry name" value="POPDC1-3"/>
    <property type="match status" value="1"/>
</dbReference>
<gene>
    <name evidence="3" type="ORF">QO014_004764</name>
</gene>
<sequence length="217" mass="23802">MTLEILFHIGNALALIAFLFRDQIYLRIATIVSMALQALYYLLILNTPQFDPLVWKVLTIMLNLGMIALIIRDRFGYGIDSHIRPLFNAIRVLTPGQFRRLVKGTHRIEGPVPILKRGEKPAELFYLLSGEAEVSKDGRRLVVQAGTFLGEIAFLSGGTATADVALMAGASALSWQVVGLKALMARESDIDIALRGLLNHDLAAKTAQSHLPVSEPA</sequence>
<dbReference type="CDD" id="cd00038">
    <property type="entry name" value="CAP_ED"/>
    <property type="match status" value="1"/>
</dbReference>
<reference evidence="3 4" key="1">
    <citation type="submission" date="2023-07" db="EMBL/GenBank/DDBJ databases">
        <title>Genomic Encyclopedia of Type Strains, Phase IV (KMG-IV): sequencing the most valuable type-strain genomes for metagenomic binning, comparative biology and taxonomic classification.</title>
        <authorList>
            <person name="Goeker M."/>
        </authorList>
    </citation>
    <scope>NUCLEOTIDE SEQUENCE [LARGE SCALE GENOMIC DNA]</scope>
    <source>
        <strain evidence="3 4">B6-8</strain>
    </source>
</reference>
<dbReference type="Pfam" id="PF00027">
    <property type="entry name" value="cNMP_binding"/>
    <property type="match status" value="1"/>
</dbReference>
<accession>A0ABU0HDE6</accession>
<dbReference type="PROSITE" id="PS50042">
    <property type="entry name" value="CNMP_BINDING_3"/>
    <property type="match status" value="1"/>
</dbReference>
<keyword evidence="1" id="KW-0472">Membrane</keyword>
<dbReference type="InterPro" id="IPR014710">
    <property type="entry name" value="RmlC-like_jellyroll"/>
</dbReference>
<keyword evidence="1" id="KW-1133">Transmembrane helix</keyword>
<dbReference type="RefSeq" id="WP_266351231.1">
    <property type="nucleotide sequence ID" value="NZ_JAPKNG010000008.1"/>
</dbReference>
<feature type="transmembrane region" description="Helical" evidence="1">
    <location>
        <begin position="53"/>
        <end position="71"/>
    </location>
</feature>
<protein>
    <recommendedName>
        <fullName evidence="2">Cyclic nucleotide-binding domain-containing protein</fullName>
    </recommendedName>
</protein>
<evidence type="ECO:0000313" key="3">
    <source>
        <dbReference type="EMBL" id="MDQ0440349.1"/>
    </source>
</evidence>
<dbReference type="Proteomes" id="UP001241603">
    <property type="component" value="Unassembled WGS sequence"/>
</dbReference>
<name>A0ABU0HDE6_9HYPH</name>
<feature type="transmembrane region" description="Helical" evidence="1">
    <location>
        <begin position="28"/>
        <end position="47"/>
    </location>
</feature>
<dbReference type="Gene3D" id="2.60.120.10">
    <property type="entry name" value="Jelly Rolls"/>
    <property type="match status" value="1"/>
</dbReference>
<evidence type="ECO:0000313" key="4">
    <source>
        <dbReference type="Proteomes" id="UP001241603"/>
    </source>
</evidence>
<organism evidence="3 4">
    <name type="scientific">Kaistia dalseonensis</name>
    <dbReference type="NCBI Taxonomy" id="410840"/>
    <lineage>
        <taxon>Bacteria</taxon>
        <taxon>Pseudomonadati</taxon>
        <taxon>Pseudomonadota</taxon>
        <taxon>Alphaproteobacteria</taxon>
        <taxon>Hyphomicrobiales</taxon>
        <taxon>Kaistiaceae</taxon>
        <taxon>Kaistia</taxon>
    </lineage>
</organism>
<keyword evidence="4" id="KW-1185">Reference proteome</keyword>
<dbReference type="InterPro" id="IPR055272">
    <property type="entry name" value="POPDC1-3_dom"/>
</dbReference>
<dbReference type="InterPro" id="IPR000595">
    <property type="entry name" value="cNMP-bd_dom"/>
</dbReference>
<dbReference type="InterPro" id="IPR018490">
    <property type="entry name" value="cNMP-bd_dom_sf"/>
</dbReference>
<proteinExistence type="predicted"/>
<keyword evidence="1" id="KW-0812">Transmembrane</keyword>
<feature type="domain" description="Cyclic nucleotide-binding" evidence="2">
    <location>
        <begin position="114"/>
        <end position="164"/>
    </location>
</feature>
<comment type="caution">
    <text evidence="3">The sequence shown here is derived from an EMBL/GenBank/DDBJ whole genome shotgun (WGS) entry which is preliminary data.</text>
</comment>
<dbReference type="SUPFAM" id="SSF51206">
    <property type="entry name" value="cAMP-binding domain-like"/>
    <property type="match status" value="1"/>
</dbReference>
<evidence type="ECO:0000256" key="1">
    <source>
        <dbReference type="SAM" id="Phobius"/>
    </source>
</evidence>
<evidence type="ECO:0000259" key="2">
    <source>
        <dbReference type="PROSITE" id="PS50042"/>
    </source>
</evidence>